<dbReference type="PANTHER" id="PTHR10000">
    <property type="entry name" value="PHOSPHOSERINE PHOSPHATASE"/>
    <property type="match status" value="1"/>
</dbReference>
<dbReference type="InterPro" id="IPR006379">
    <property type="entry name" value="HAD-SF_hydro_IIB"/>
</dbReference>
<protein>
    <submittedName>
        <fullName evidence="1">Cof-type HAD-IIB family hydrolase</fullName>
    </submittedName>
</protein>
<dbReference type="NCBIfam" id="TIGR01484">
    <property type="entry name" value="HAD-SF-IIB"/>
    <property type="match status" value="1"/>
</dbReference>
<dbReference type="InterPro" id="IPR036412">
    <property type="entry name" value="HAD-like_sf"/>
</dbReference>
<dbReference type="SFLD" id="SFLDS00003">
    <property type="entry name" value="Haloacid_Dehalogenase"/>
    <property type="match status" value="1"/>
</dbReference>
<proteinExistence type="predicted"/>
<keyword evidence="1" id="KW-0378">Hydrolase</keyword>
<dbReference type="GO" id="GO:0016787">
    <property type="term" value="F:hydrolase activity"/>
    <property type="evidence" value="ECO:0007669"/>
    <property type="project" value="UniProtKB-KW"/>
</dbReference>
<dbReference type="Gene3D" id="3.30.1240.10">
    <property type="match status" value="1"/>
</dbReference>
<name>A0ABP3V5C3_9CLOT</name>
<dbReference type="RefSeq" id="WP_343763424.1">
    <property type="nucleotide sequence ID" value="NZ_BAAACG010000019.1"/>
</dbReference>
<dbReference type="Proteomes" id="UP001501510">
    <property type="component" value="Unassembled WGS sequence"/>
</dbReference>
<dbReference type="NCBIfam" id="TIGR00099">
    <property type="entry name" value="Cof-subfamily"/>
    <property type="match status" value="1"/>
</dbReference>
<keyword evidence="2" id="KW-1185">Reference proteome</keyword>
<dbReference type="EMBL" id="BAAACG010000019">
    <property type="protein sequence ID" value="GAA0746006.1"/>
    <property type="molecule type" value="Genomic_DNA"/>
</dbReference>
<dbReference type="InterPro" id="IPR023214">
    <property type="entry name" value="HAD_sf"/>
</dbReference>
<dbReference type="InterPro" id="IPR000150">
    <property type="entry name" value="Cof"/>
</dbReference>
<evidence type="ECO:0000313" key="1">
    <source>
        <dbReference type="EMBL" id="GAA0746006.1"/>
    </source>
</evidence>
<organism evidence="1 2">
    <name type="scientific">Clostridium oceanicum</name>
    <dbReference type="NCBI Taxonomy" id="1543"/>
    <lineage>
        <taxon>Bacteria</taxon>
        <taxon>Bacillati</taxon>
        <taxon>Bacillota</taxon>
        <taxon>Clostridia</taxon>
        <taxon>Eubacteriales</taxon>
        <taxon>Clostridiaceae</taxon>
        <taxon>Clostridium</taxon>
    </lineage>
</organism>
<dbReference type="Gene3D" id="3.40.50.1000">
    <property type="entry name" value="HAD superfamily/HAD-like"/>
    <property type="match status" value="1"/>
</dbReference>
<comment type="caution">
    <text evidence="1">The sequence shown here is derived from an EMBL/GenBank/DDBJ whole genome shotgun (WGS) entry which is preliminary data.</text>
</comment>
<sequence length="273" mass="31225">MYKLIAIDMDGTLLNDDKIITDKNLRMIENAKNKGVKVVICSGRIPGGLKFYEKTISKGQPMICANGAIILNDKKDIIFSDSLKKDTFGKIVDTLRKDKDTYYHFYDDNIMCTEKMEFSANKIYEFNNKIDRQYRMEIRVVPDSKEYIKRKVGLISKLVVVDEDREYLKKLRKNIQDKFEVSITKSNINNIEITSKGINKGIGLKKLANYYNIPIDQCIAIGNDENDISMIKEAGIGVVMKNARDSIKTFGNYITKNDNNNDGIAEVIEKFVL</sequence>
<dbReference type="SUPFAM" id="SSF56784">
    <property type="entry name" value="HAD-like"/>
    <property type="match status" value="1"/>
</dbReference>
<dbReference type="PROSITE" id="PS01228">
    <property type="entry name" value="COF_1"/>
    <property type="match status" value="1"/>
</dbReference>
<gene>
    <name evidence="1" type="ORF">GCM10008906_33060</name>
</gene>
<dbReference type="SFLD" id="SFLDG01140">
    <property type="entry name" value="C2.B:_Phosphomannomutase_and_P"/>
    <property type="match status" value="1"/>
</dbReference>
<dbReference type="CDD" id="cd07516">
    <property type="entry name" value="HAD_Pase"/>
    <property type="match status" value="1"/>
</dbReference>
<accession>A0ABP3V5C3</accession>
<dbReference type="PANTHER" id="PTHR10000:SF8">
    <property type="entry name" value="HAD SUPERFAMILY HYDROLASE-LIKE, TYPE 3"/>
    <property type="match status" value="1"/>
</dbReference>
<reference evidence="2" key="1">
    <citation type="journal article" date="2019" name="Int. J. Syst. Evol. Microbiol.">
        <title>The Global Catalogue of Microorganisms (GCM) 10K type strain sequencing project: providing services to taxonomists for standard genome sequencing and annotation.</title>
        <authorList>
            <consortium name="The Broad Institute Genomics Platform"/>
            <consortium name="The Broad Institute Genome Sequencing Center for Infectious Disease"/>
            <person name="Wu L."/>
            <person name="Ma J."/>
        </authorList>
    </citation>
    <scope>NUCLEOTIDE SEQUENCE [LARGE SCALE GENOMIC DNA]</scope>
    <source>
        <strain evidence="2">JCM 1407</strain>
    </source>
</reference>
<dbReference type="Pfam" id="PF08282">
    <property type="entry name" value="Hydrolase_3"/>
    <property type="match status" value="1"/>
</dbReference>
<evidence type="ECO:0000313" key="2">
    <source>
        <dbReference type="Proteomes" id="UP001501510"/>
    </source>
</evidence>